<reference evidence="8 10" key="2">
    <citation type="submission" date="2016-10" db="EMBL/GenBank/DDBJ databases">
        <authorList>
            <person name="de Groot N.N."/>
        </authorList>
    </citation>
    <scope>NUCLEOTIDE SEQUENCE [LARGE SCALE GENOMIC DNA]</scope>
    <source>
        <strain evidence="8 10">Z-7982</strain>
    </source>
</reference>
<dbReference type="GO" id="GO:0046872">
    <property type="term" value="F:metal ion binding"/>
    <property type="evidence" value="ECO:0007669"/>
    <property type="project" value="UniProtKB-KW"/>
</dbReference>
<keyword evidence="4" id="KW-0862">Zinc</keyword>
<keyword evidence="9" id="KW-1185">Reference proteome</keyword>
<dbReference type="EMBL" id="CP017921">
    <property type="protein sequence ID" value="APH38717.1"/>
    <property type="molecule type" value="Genomic_DNA"/>
</dbReference>
<evidence type="ECO:0000256" key="4">
    <source>
        <dbReference type="ARBA" id="ARBA00022833"/>
    </source>
</evidence>
<dbReference type="OrthoDB" id="197151at2157"/>
<dbReference type="STRING" id="2177.BHR79_03905"/>
<dbReference type="SMART" id="SM00849">
    <property type="entry name" value="Lactamase_B"/>
    <property type="match status" value="1"/>
</dbReference>
<dbReference type="Proteomes" id="UP000267921">
    <property type="component" value="Unassembled WGS sequence"/>
</dbReference>
<keyword evidence="3 6" id="KW-0378">Hydrolase</keyword>
<dbReference type="EMBL" id="RJJG01000005">
    <property type="protein sequence ID" value="RNI08283.1"/>
    <property type="molecule type" value="Genomic_DNA"/>
</dbReference>
<evidence type="ECO:0000259" key="5">
    <source>
        <dbReference type="SMART" id="SM00849"/>
    </source>
</evidence>
<dbReference type="EMBL" id="FNMU01000008">
    <property type="protein sequence ID" value="SDX02634.1"/>
    <property type="molecule type" value="Genomic_DNA"/>
</dbReference>
<dbReference type="SUPFAM" id="SSF56281">
    <property type="entry name" value="Metallo-hydrolase/oxidoreductase"/>
    <property type="match status" value="1"/>
</dbReference>
<comment type="cofactor">
    <cofactor evidence="1">
        <name>Zn(2+)</name>
        <dbReference type="ChEBI" id="CHEBI:29105"/>
    </cofactor>
</comment>
<keyword evidence="2" id="KW-0479">Metal-binding</keyword>
<dbReference type="RefSeq" id="WP_072561168.1">
    <property type="nucleotide sequence ID" value="NZ_CP017921.1"/>
</dbReference>
<evidence type="ECO:0000256" key="3">
    <source>
        <dbReference type="ARBA" id="ARBA00022801"/>
    </source>
</evidence>
<evidence type="ECO:0000313" key="9">
    <source>
        <dbReference type="Proteomes" id="UP000186879"/>
    </source>
</evidence>
<dbReference type="Pfam" id="PF00753">
    <property type="entry name" value="Lactamase_B"/>
    <property type="match status" value="1"/>
</dbReference>
<evidence type="ECO:0000313" key="10">
    <source>
        <dbReference type="Proteomes" id="UP000198669"/>
    </source>
</evidence>
<dbReference type="GO" id="GO:0016787">
    <property type="term" value="F:hydrolase activity"/>
    <property type="evidence" value="ECO:0007669"/>
    <property type="project" value="UniProtKB-KW"/>
</dbReference>
<name>A0A1L3Q1H4_9EURY</name>
<dbReference type="KEGG" id="mhaz:BHR79_03905"/>
<dbReference type="PANTHER" id="PTHR46233">
    <property type="entry name" value="HYDROXYACYLGLUTATHIONE HYDROLASE GLOC"/>
    <property type="match status" value="1"/>
</dbReference>
<gene>
    <name evidence="6" type="ORF">BHR79_03905</name>
    <name evidence="7" type="ORF">EFE40_06955</name>
    <name evidence="8" type="ORF">SAMN04515625_2099</name>
</gene>
<dbReference type="Proteomes" id="UP000198669">
    <property type="component" value="Unassembled WGS sequence"/>
</dbReference>
<feature type="domain" description="Metallo-beta-lactamase" evidence="5">
    <location>
        <begin position="12"/>
        <end position="188"/>
    </location>
</feature>
<protein>
    <submittedName>
        <fullName evidence="8">Glyoxylase, beta-lactamase superfamily II</fullName>
    </submittedName>
    <submittedName>
        <fullName evidence="6">MBL fold hydrolase</fullName>
    </submittedName>
    <submittedName>
        <fullName evidence="7">MBL fold metallo-hydrolase</fullName>
    </submittedName>
</protein>
<dbReference type="InterPro" id="IPR036866">
    <property type="entry name" value="RibonucZ/Hydroxyglut_hydro"/>
</dbReference>
<dbReference type="InterPro" id="IPR001279">
    <property type="entry name" value="Metallo-B-lactamas"/>
</dbReference>
<evidence type="ECO:0000313" key="8">
    <source>
        <dbReference type="EMBL" id="SDX02634.1"/>
    </source>
</evidence>
<reference evidence="7 11" key="3">
    <citation type="submission" date="2018-10" db="EMBL/GenBank/DDBJ databases">
        <title>Cultivation of a novel Methanohalophilus strain from Kebrit Deep of the Red Sea and a genomic comparison of members of the genus Methanohalophilus.</title>
        <authorList>
            <person name="Guan Y."/>
            <person name="Ngugi D.K."/>
            <person name="Stingl U."/>
        </authorList>
    </citation>
    <scope>NUCLEOTIDE SEQUENCE [LARGE SCALE GENOMIC DNA]</scope>
    <source>
        <strain evidence="7 11">DSM 3094</strain>
    </source>
</reference>
<proteinExistence type="predicted"/>
<dbReference type="Proteomes" id="UP000186879">
    <property type="component" value="Chromosome"/>
</dbReference>
<dbReference type="PANTHER" id="PTHR46233:SF3">
    <property type="entry name" value="HYDROXYACYLGLUTATHIONE HYDROLASE GLOC"/>
    <property type="match status" value="1"/>
</dbReference>
<dbReference type="GeneID" id="30582879"/>
<dbReference type="AlphaFoldDB" id="A0A1L3Q1H4"/>
<evidence type="ECO:0000313" key="7">
    <source>
        <dbReference type="EMBL" id="RNI08283.1"/>
    </source>
</evidence>
<dbReference type="InterPro" id="IPR051453">
    <property type="entry name" value="MBL_Glyoxalase_II"/>
</dbReference>
<evidence type="ECO:0000256" key="2">
    <source>
        <dbReference type="ARBA" id="ARBA00022723"/>
    </source>
</evidence>
<evidence type="ECO:0000313" key="6">
    <source>
        <dbReference type="EMBL" id="APH38717.1"/>
    </source>
</evidence>
<reference evidence="6 9" key="1">
    <citation type="submission" date="2016-10" db="EMBL/GenBank/DDBJ databases">
        <title>Methanohalophilus halophilus.</title>
        <authorList>
            <person name="L'haridon S."/>
        </authorList>
    </citation>
    <scope>NUCLEOTIDE SEQUENCE [LARGE SCALE GENOMIC DNA]</scope>
    <source>
        <strain evidence="6 9">Z-7982</strain>
    </source>
</reference>
<evidence type="ECO:0000313" key="11">
    <source>
        <dbReference type="Proteomes" id="UP000267921"/>
    </source>
</evidence>
<organism evidence="6 9">
    <name type="scientific">Methanohalophilus halophilus</name>
    <dbReference type="NCBI Taxonomy" id="2177"/>
    <lineage>
        <taxon>Archaea</taxon>
        <taxon>Methanobacteriati</taxon>
        <taxon>Methanobacteriota</taxon>
        <taxon>Stenosarchaea group</taxon>
        <taxon>Methanomicrobia</taxon>
        <taxon>Methanosarcinales</taxon>
        <taxon>Methanosarcinaceae</taxon>
        <taxon>Methanohalophilus</taxon>
    </lineage>
</organism>
<evidence type="ECO:0000256" key="1">
    <source>
        <dbReference type="ARBA" id="ARBA00001947"/>
    </source>
</evidence>
<sequence>MKVIQCNATTNDANSYLINDSILIDTGLNGERLAREIESHIDLNKLELIILTHCHYDHTAAVPLLVELSGAKVGVHRADGPMLADDMGSVSTFFGQKAPAIEPDILYEDGDMIKLDEIEGLQIIHTPGHTPGGICLYEPFSKSLFSGDTVFSSGGFGRTDFEGGSARQLTESIEKLAEIDVETLYPGHGPVVKIDANRQIQLSMRASRSIW</sequence>
<dbReference type="Gene3D" id="3.60.15.10">
    <property type="entry name" value="Ribonuclease Z/Hydroxyacylglutathione hydrolase-like"/>
    <property type="match status" value="1"/>
</dbReference>
<dbReference type="CDD" id="cd06262">
    <property type="entry name" value="metallo-hydrolase-like_MBL-fold"/>
    <property type="match status" value="1"/>
</dbReference>
<accession>A0A1L3Q1H4</accession>